<evidence type="ECO:0000256" key="6">
    <source>
        <dbReference type="SAM" id="MobiDB-lite"/>
    </source>
</evidence>
<dbReference type="Gene3D" id="2.40.330.10">
    <property type="entry name" value="DNA-binding pseudobarrel domain"/>
    <property type="match status" value="2"/>
</dbReference>
<dbReference type="Pfam" id="PF02362">
    <property type="entry name" value="B3"/>
    <property type="match status" value="1"/>
</dbReference>
<keyword evidence="2" id="KW-0805">Transcription regulation</keyword>
<dbReference type="AlphaFoldDB" id="V4LSW1"/>
<evidence type="ECO:0000256" key="4">
    <source>
        <dbReference type="ARBA" id="ARBA00023163"/>
    </source>
</evidence>
<reference evidence="8 9" key="1">
    <citation type="journal article" date="2013" name="Front. Plant Sci.">
        <title>The Reference Genome of the Halophytic Plant Eutrema salsugineum.</title>
        <authorList>
            <person name="Yang R."/>
            <person name="Jarvis D.E."/>
            <person name="Chen H."/>
            <person name="Beilstein M.A."/>
            <person name="Grimwood J."/>
            <person name="Jenkins J."/>
            <person name="Shu S."/>
            <person name="Prochnik S."/>
            <person name="Xin M."/>
            <person name="Ma C."/>
            <person name="Schmutz J."/>
            <person name="Wing R.A."/>
            <person name="Mitchell-Olds T."/>
            <person name="Schumaker K.S."/>
            <person name="Wang X."/>
        </authorList>
    </citation>
    <scope>NUCLEOTIDE SEQUENCE [LARGE SCALE GENOMIC DNA]</scope>
</reference>
<dbReference type="Proteomes" id="UP000030689">
    <property type="component" value="Unassembled WGS sequence"/>
</dbReference>
<protein>
    <recommendedName>
        <fullName evidence="7">TF-B3 domain-containing protein</fullName>
    </recommendedName>
</protein>
<evidence type="ECO:0000313" key="8">
    <source>
        <dbReference type="EMBL" id="ESQ53685.1"/>
    </source>
</evidence>
<dbReference type="CDD" id="cd10017">
    <property type="entry name" value="B3_DNA"/>
    <property type="match status" value="1"/>
</dbReference>
<evidence type="ECO:0000256" key="5">
    <source>
        <dbReference type="ARBA" id="ARBA00023242"/>
    </source>
</evidence>
<dbReference type="GO" id="GO:0003677">
    <property type="term" value="F:DNA binding"/>
    <property type="evidence" value="ECO:0007669"/>
    <property type="project" value="UniProtKB-KW"/>
</dbReference>
<accession>V4LSW1</accession>
<dbReference type="PROSITE" id="PS50863">
    <property type="entry name" value="B3"/>
    <property type="match status" value="1"/>
</dbReference>
<keyword evidence="4" id="KW-0804">Transcription</keyword>
<evidence type="ECO:0000256" key="1">
    <source>
        <dbReference type="ARBA" id="ARBA00004123"/>
    </source>
</evidence>
<evidence type="ECO:0000259" key="7">
    <source>
        <dbReference type="PROSITE" id="PS50863"/>
    </source>
</evidence>
<dbReference type="InterPro" id="IPR015300">
    <property type="entry name" value="DNA-bd_pseudobarrel_sf"/>
</dbReference>
<dbReference type="InterPro" id="IPR050655">
    <property type="entry name" value="Plant_B3_domain"/>
</dbReference>
<dbReference type="KEGG" id="eus:EUTSA_v10025812mg"/>
<evidence type="ECO:0000256" key="3">
    <source>
        <dbReference type="ARBA" id="ARBA00023125"/>
    </source>
</evidence>
<gene>
    <name evidence="8" type="ORF">EUTSA_v10025812mg</name>
</gene>
<evidence type="ECO:0000313" key="9">
    <source>
        <dbReference type="Proteomes" id="UP000030689"/>
    </source>
</evidence>
<dbReference type="GO" id="GO:0005634">
    <property type="term" value="C:nucleus"/>
    <property type="evidence" value="ECO:0007669"/>
    <property type="project" value="UniProtKB-SubCell"/>
</dbReference>
<name>V4LSW1_EUTSA</name>
<feature type="domain" description="TF-B3" evidence="7">
    <location>
        <begin position="1"/>
        <end position="47"/>
    </location>
</feature>
<organism evidence="8 9">
    <name type="scientific">Eutrema salsugineum</name>
    <name type="common">Saltwater cress</name>
    <name type="synonym">Sisymbrium salsugineum</name>
    <dbReference type="NCBI Taxonomy" id="72664"/>
    <lineage>
        <taxon>Eukaryota</taxon>
        <taxon>Viridiplantae</taxon>
        <taxon>Streptophyta</taxon>
        <taxon>Embryophyta</taxon>
        <taxon>Tracheophyta</taxon>
        <taxon>Spermatophyta</taxon>
        <taxon>Magnoliopsida</taxon>
        <taxon>eudicotyledons</taxon>
        <taxon>Gunneridae</taxon>
        <taxon>Pentapetalae</taxon>
        <taxon>rosids</taxon>
        <taxon>malvids</taxon>
        <taxon>Brassicales</taxon>
        <taxon>Brassicaceae</taxon>
        <taxon>Eutremeae</taxon>
        <taxon>Eutrema</taxon>
    </lineage>
</organism>
<comment type="subcellular location">
    <subcellularLocation>
        <location evidence="1">Nucleus</location>
    </subcellularLocation>
</comment>
<dbReference type="PANTHER" id="PTHR31920">
    <property type="entry name" value="B3 DOMAIN-CONTAINING"/>
    <property type="match status" value="1"/>
</dbReference>
<dbReference type="InterPro" id="IPR003340">
    <property type="entry name" value="B3_DNA-bd"/>
</dbReference>
<feature type="region of interest" description="Disordered" evidence="6">
    <location>
        <begin position="55"/>
        <end position="112"/>
    </location>
</feature>
<keyword evidence="9" id="KW-1185">Reference proteome</keyword>
<dbReference type="eggNOG" id="ENOG502S4ID">
    <property type="taxonomic scope" value="Eukaryota"/>
</dbReference>
<dbReference type="EMBL" id="KI517384">
    <property type="protein sequence ID" value="ESQ53685.1"/>
    <property type="molecule type" value="Genomic_DNA"/>
</dbReference>
<feature type="compositionally biased region" description="Acidic residues" evidence="6">
    <location>
        <begin position="95"/>
        <end position="112"/>
    </location>
</feature>
<sequence length="306" mass="35145">MKRKQDEVYFEQGWVKFVKDNSLSDGDFLTFVYNGDRIFEVSIYGPDGCKEVRAVTEADDDEEDSSNDTDAISESEVANTIPRTKNKGKSKVEVVEEESDDDEEDSIYADTETETGSKFKMAKTIPRSINKGKMKEEVVEGADEDSDSDYNEAFGGLDFEENFNSDSSYAPDSEDTATYVEPKVKNLKKKVKPKIKNPEAYLDNPRNVYFETGVKKRRFELLVHAQLVKDYSLKFEKNIYFIDNHNAGKLLAETAVWNDERVCIKGWQHICERNQVKKEDGILCELFRKRELVYAIKVHIIKAKDL</sequence>
<keyword evidence="3" id="KW-0238">DNA-binding</keyword>
<dbReference type="OMA" id="HICERNQ"/>
<evidence type="ECO:0000256" key="2">
    <source>
        <dbReference type="ARBA" id="ARBA00023015"/>
    </source>
</evidence>
<dbReference type="STRING" id="72664.V4LSW1"/>
<dbReference type="PANTHER" id="PTHR31920:SF54">
    <property type="entry name" value="B3 DOMAIN-CONTAINING PROTEIN REM21"/>
    <property type="match status" value="1"/>
</dbReference>
<feature type="compositionally biased region" description="Acidic residues" evidence="6">
    <location>
        <begin position="57"/>
        <end position="73"/>
    </location>
</feature>
<keyword evidence="5" id="KW-0539">Nucleus</keyword>
<dbReference type="SUPFAM" id="SSF101936">
    <property type="entry name" value="DNA-binding pseudobarrel domain"/>
    <property type="match status" value="2"/>
</dbReference>
<proteinExistence type="predicted"/>
<dbReference type="Gramene" id="ESQ53685">
    <property type="protein sequence ID" value="ESQ53685"/>
    <property type="gene ID" value="EUTSA_v10025812mg"/>
</dbReference>